<evidence type="ECO:0000313" key="2">
    <source>
        <dbReference type="EMBL" id="SDJ85651.1"/>
    </source>
</evidence>
<evidence type="ECO:0000313" key="3">
    <source>
        <dbReference type="Proteomes" id="UP000198856"/>
    </source>
</evidence>
<evidence type="ECO:0000256" key="1">
    <source>
        <dbReference type="SAM" id="MobiDB-lite"/>
    </source>
</evidence>
<proteinExistence type="predicted"/>
<dbReference type="AlphaFoldDB" id="A0A1G8X598"/>
<accession>A0A1G8X598</accession>
<keyword evidence="3" id="KW-1185">Reference proteome</keyword>
<dbReference type="PROSITE" id="PS51257">
    <property type="entry name" value="PROKAR_LIPOPROTEIN"/>
    <property type="match status" value="1"/>
</dbReference>
<feature type="region of interest" description="Disordered" evidence="1">
    <location>
        <begin position="26"/>
        <end position="48"/>
    </location>
</feature>
<dbReference type="EMBL" id="FNFC01000010">
    <property type="protein sequence ID" value="SDJ85651.1"/>
    <property type="molecule type" value="Genomic_DNA"/>
</dbReference>
<dbReference type="Proteomes" id="UP000198856">
    <property type="component" value="Unassembled WGS sequence"/>
</dbReference>
<organism evidence="2 3">
    <name type="scientific">Halovenus aranensis</name>
    <dbReference type="NCBI Taxonomy" id="890420"/>
    <lineage>
        <taxon>Archaea</taxon>
        <taxon>Methanobacteriati</taxon>
        <taxon>Methanobacteriota</taxon>
        <taxon>Stenosarchaea group</taxon>
        <taxon>Halobacteria</taxon>
        <taxon>Halobacteriales</taxon>
        <taxon>Haloarculaceae</taxon>
        <taxon>Halovenus</taxon>
    </lineage>
</organism>
<protein>
    <submittedName>
        <fullName evidence="2">Uncharacterized protein</fullName>
    </submittedName>
</protein>
<dbReference type="RefSeq" id="WP_092703087.1">
    <property type="nucleotide sequence ID" value="NZ_FNFC01000010.1"/>
</dbReference>
<sequence>MNRRTFLACLGGGSTVALAGCLDDTGATDADEPPEIPPQSCPPAETDRASSVCSHTVETETVYLDPSPSAATLDAGTPTEEITVTLHNQSATALSFNPHSWRLWHNPDSSWTALDQERSGNGHVTVPPESTHSWSFMETVDSVRTEPALDPGVYAAELGVPDPEADGDWIACFALVRLTT</sequence>
<name>A0A1G8X598_9EURY</name>
<gene>
    <name evidence="2" type="ORF">SAMN05216226_110112</name>
</gene>
<reference evidence="2 3" key="1">
    <citation type="submission" date="2016-10" db="EMBL/GenBank/DDBJ databases">
        <authorList>
            <person name="de Groot N.N."/>
        </authorList>
    </citation>
    <scope>NUCLEOTIDE SEQUENCE [LARGE SCALE GENOMIC DNA]</scope>
    <source>
        <strain evidence="2 3">IBRC-M10015</strain>
    </source>
</reference>
<dbReference type="OrthoDB" id="168022at2157"/>